<evidence type="ECO:0000259" key="3">
    <source>
        <dbReference type="Pfam" id="PF13839"/>
    </source>
</evidence>
<reference evidence="4 5" key="1">
    <citation type="journal article" date="2023" name="Life. Sci Alliance">
        <title>Evolutionary insights into 3D genome organization and epigenetic landscape of Vigna mungo.</title>
        <authorList>
            <person name="Junaid A."/>
            <person name="Singh B."/>
            <person name="Bhatia S."/>
        </authorList>
    </citation>
    <scope>NUCLEOTIDE SEQUENCE [LARGE SCALE GENOMIC DNA]</scope>
    <source>
        <strain evidence="4">Urdbean</strain>
    </source>
</reference>
<evidence type="ECO:0000256" key="2">
    <source>
        <dbReference type="SAM" id="MobiDB-lite"/>
    </source>
</evidence>
<evidence type="ECO:0000256" key="1">
    <source>
        <dbReference type="ARBA" id="ARBA00007727"/>
    </source>
</evidence>
<proteinExistence type="inferred from homology"/>
<comment type="similarity">
    <text evidence="1">Belongs to the PC-esterase family. TBL subfamily.</text>
</comment>
<evidence type="ECO:0000313" key="5">
    <source>
        <dbReference type="Proteomes" id="UP001374535"/>
    </source>
</evidence>
<sequence length="148" mass="16371">MLLSLKRSAAAATGKIPMPEVGFMLMRSYWALGPFSELTEPTSLMDRNTVARPRFSFSANFGLTAGLTTENCYGETAPIMSTNSTYPGVYPEQIMVVDMVIREMSNPAYLLDITMLSVFRKDAHPSIYSGDLNPQQRAKPDYSADCSH</sequence>
<name>A0AAQ3PC65_VIGMU</name>
<feature type="domain" description="Trichome birefringence-like C-terminal" evidence="3">
    <location>
        <begin position="69"/>
        <end position="148"/>
    </location>
</feature>
<dbReference type="Pfam" id="PF13839">
    <property type="entry name" value="PC-Esterase"/>
    <property type="match status" value="1"/>
</dbReference>
<gene>
    <name evidence="4" type="ORF">V8G54_004162</name>
</gene>
<evidence type="ECO:0000313" key="4">
    <source>
        <dbReference type="EMBL" id="WVZ25618.1"/>
    </source>
</evidence>
<accession>A0AAQ3PC65</accession>
<organism evidence="4 5">
    <name type="scientific">Vigna mungo</name>
    <name type="common">Black gram</name>
    <name type="synonym">Phaseolus mungo</name>
    <dbReference type="NCBI Taxonomy" id="3915"/>
    <lineage>
        <taxon>Eukaryota</taxon>
        <taxon>Viridiplantae</taxon>
        <taxon>Streptophyta</taxon>
        <taxon>Embryophyta</taxon>
        <taxon>Tracheophyta</taxon>
        <taxon>Spermatophyta</taxon>
        <taxon>Magnoliopsida</taxon>
        <taxon>eudicotyledons</taxon>
        <taxon>Gunneridae</taxon>
        <taxon>Pentapetalae</taxon>
        <taxon>rosids</taxon>
        <taxon>fabids</taxon>
        <taxon>Fabales</taxon>
        <taxon>Fabaceae</taxon>
        <taxon>Papilionoideae</taxon>
        <taxon>50 kb inversion clade</taxon>
        <taxon>NPAAA clade</taxon>
        <taxon>indigoferoid/millettioid clade</taxon>
        <taxon>Phaseoleae</taxon>
        <taxon>Vigna</taxon>
    </lineage>
</organism>
<dbReference type="InterPro" id="IPR026057">
    <property type="entry name" value="TBL_C"/>
</dbReference>
<protein>
    <recommendedName>
        <fullName evidence="3">Trichome birefringence-like C-terminal domain-containing protein</fullName>
    </recommendedName>
</protein>
<feature type="compositionally biased region" description="Basic and acidic residues" evidence="2">
    <location>
        <begin position="138"/>
        <end position="148"/>
    </location>
</feature>
<dbReference type="EMBL" id="CP144700">
    <property type="protein sequence ID" value="WVZ25618.1"/>
    <property type="molecule type" value="Genomic_DNA"/>
</dbReference>
<dbReference type="AlphaFoldDB" id="A0AAQ3PC65"/>
<dbReference type="Proteomes" id="UP001374535">
    <property type="component" value="Chromosome 1"/>
</dbReference>
<keyword evidence="5" id="KW-1185">Reference proteome</keyword>
<dbReference type="GO" id="GO:0016740">
    <property type="term" value="F:transferase activity"/>
    <property type="evidence" value="ECO:0007669"/>
    <property type="project" value="InterPro"/>
</dbReference>
<feature type="region of interest" description="Disordered" evidence="2">
    <location>
        <begin position="129"/>
        <end position="148"/>
    </location>
</feature>